<feature type="compositionally biased region" description="Basic and acidic residues" evidence="4">
    <location>
        <begin position="139"/>
        <end position="148"/>
    </location>
</feature>
<organism evidence="7 8">
    <name type="scientific">Corynebacterium lujinxingii</name>
    <dbReference type="NCBI Taxonomy" id="2763010"/>
    <lineage>
        <taxon>Bacteria</taxon>
        <taxon>Bacillati</taxon>
        <taxon>Actinomycetota</taxon>
        <taxon>Actinomycetes</taxon>
        <taxon>Mycobacteriales</taxon>
        <taxon>Corynebacteriaceae</taxon>
        <taxon>Corynebacterium</taxon>
    </lineage>
</organism>
<dbReference type="GO" id="GO:0032259">
    <property type="term" value="P:methylation"/>
    <property type="evidence" value="ECO:0007669"/>
    <property type="project" value="UniProtKB-KW"/>
</dbReference>
<keyword evidence="9" id="KW-1185">Reference proteome</keyword>
<evidence type="ECO:0000313" key="8">
    <source>
        <dbReference type="Proteomes" id="UP000516235"/>
    </source>
</evidence>
<dbReference type="RefSeq" id="WP_171192595.1">
    <property type="nucleotide sequence ID" value="NZ_CP061032.1"/>
</dbReference>
<proteinExistence type="predicted"/>
<dbReference type="KEGG" id="cluj:IAU68_06995"/>
<keyword evidence="1 7" id="KW-0489">Methyltransferase</keyword>
<reference evidence="8 9" key="1">
    <citation type="submission" date="2020-08" db="EMBL/GenBank/DDBJ databases">
        <title>novel species in genus Corynebacterium.</title>
        <authorList>
            <person name="Zhang G."/>
        </authorList>
    </citation>
    <scope>NUCLEOTIDE SEQUENCE [LARGE SCALE GENOMIC DNA]</scope>
    <source>
        <strain evidence="8 9">zg-917</strain>
        <strain evidence="7">Zg-917</strain>
    </source>
</reference>
<protein>
    <submittedName>
        <fullName evidence="7">DNA modification methylase</fullName>
    </submittedName>
</protein>
<sequence>MKVESIEYRSCHVDELRTYEKNPRRGDVARIAESLRARGQYRPLVVNRGTHTGREMEVLAGNHTLAAARSIGLDHVDVGIVDVDEQTARSIVVADNRLADLGGYDEATLAELLSDIDDLTGTGYSDADLQAILAGQETPEEKTDRDDAPPVPETPPMSSEGDVYELGPHRVWCGDSTNAGGVAEYLLYDGLVDCVWTDPPYGVSYVGKTKDSLTIENDGAAGLADLLQGAMGTLAVSAKPGSPVYVAHADTERVTFETAMRDAGLLVRQNLVWVKNTMVLGRSDFHYKHEPILYGETPPAPGSDEEAAAIEAREVDPAHPHGDRHEPILYGFTPGGKGRLGRGGARWFGDNKQTTVFEFPKPPRNADHPTMKPVDLVVAMLKNSCPPGGLVLDLFGGSGSTLIAAHHLGAKARLVELDPRYVDVICRRWQAHTGQVPIRGGEEVSFL</sequence>
<evidence type="ECO:0000256" key="1">
    <source>
        <dbReference type="ARBA" id="ARBA00022603"/>
    </source>
</evidence>
<dbReference type="SMART" id="SM00470">
    <property type="entry name" value="ParB"/>
    <property type="match status" value="1"/>
</dbReference>
<evidence type="ECO:0000313" key="9">
    <source>
        <dbReference type="Proteomes" id="UP000642876"/>
    </source>
</evidence>
<keyword evidence="3" id="KW-0949">S-adenosyl-L-methionine</keyword>
<dbReference type="InterPro" id="IPR003115">
    <property type="entry name" value="ParB_N"/>
</dbReference>
<dbReference type="SUPFAM" id="SSF110849">
    <property type="entry name" value="ParB/Sulfiredoxin"/>
    <property type="match status" value="1"/>
</dbReference>
<evidence type="ECO:0000256" key="2">
    <source>
        <dbReference type="ARBA" id="ARBA00022679"/>
    </source>
</evidence>
<dbReference type="Proteomes" id="UP000516235">
    <property type="component" value="Chromosome"/>
</dbReference>
<keyword evidence="2" id="KW-0808">Transferase</keyword>
<dbReference type="SUPFAM" id="SSF53335">
    <property type="entry name" value="S-adenosyl-L-methionine-dependent methyltransferases"/>
    <property type="match status" value="1"/>
</dbReference>
<accession>A0A7H0JWN5</accession>
<evidence type="ECO:0000256" key="3">
    <source>
        <dbReference type="ARBA" id="ARBA00022691"/>
    </source>
</evidence>
<dbReference type="Pfam" id="PF02195">
    <property type="entry name" value="ParB_N"/>
    <property type="match status" value="1"/>
</dbReference>
<dbReference type="GO" id="GO:0045881">
    <property type="term" value="P:positive regulation of sporulation resulting in formation of a cellular spore"/>
    <property type="evidence" value="ECO:0007669"/>
    <property type="project" value="TreeGrafter"/>
</dbReference>
<dbReference type="Proteomes" id="UP000642876">
    <property type="component" value="Unassembled WGS sequence"/>
</dbReference>
<evidence type="ECO:0000259" key="5">
    <source>
        <dbReference type="SMART" id="SM00470"/>
    </source>
</evidence>
<feature type="region of interest" description="Disordered" evidence="4">
    <location>
        <begin position="136"/>
        <end position="160"/>
    </location>
</feature>
<dbReference type="PIRSF" id="PIRSF036758">
    <property type="entry name" value="Aden_M_ParB"/>
    <property type="match status" value="1"/>
</dbReference>
<dbReference type="Pfam" id="PF01555">
    <property type="entry name" value="N6_N4_Mtase"/>
    <property type="match status" value="1"/>
</dbReference>
<dbReference type="GO" id="GO:0007059">
    <property type="term" value="P:chromosome segregation"/>
    <property type="evidence" value="ECO:0007669"/>
    <property type="project" value="TreeGrafter"/>
</dbReference>
<dbReference type="PRINTS" id="PR00506">
    <property type="entry name" value="D21N6MTFRASE"/>
</dbReference>
<dbReference type="GO" id="GO:0005694">
    <property type="term" value="C:chromosome"/>
    <property type="evidence" value="ECO:0007669"/>
    <property type="project" value="TreeGrafter"/>
</dbReference>
<dbReference type="GO" id="GO:0008170">
    <property type="term" value="F:N-methyltransferase activity"/>
    <property type="evidence" value="ECO:0007669"/>
    <property type="project" value="InterPro"/>
</dbReference>
<dbReference type="GO" id="GO:0003677">
    <property type="term" value="F:DNA binding"/>
    <property type="evidence" value="ECO:0007669"/>
    <property type="project" value="InterPro"/>
</dbReference>
<evidence type="ECO:0000256" key="4">
    <source>
        <dbReference type="SAM" id="MobiDB-lite"/>
    </source>
</evidence>
<dbReference type="EMBL" id="JACMYE010000001">
    <property type="protein sequence ID" value="MBC3178135.1"/>
    <property type="molecule type" value="Genomic_DNA"/>
</dbReference>
<dbReference type="InterPro" id="IPR036086">
    <property type="entry name" value="ParB/Sulfiredoxin_sf"/>
</dbReference>
<dbReference type="InterPro" id="IPR029063">
    <property type="entry name" value="SAM-dependent_MTases_sf"/>
</dbReference>
<dbReference type="REBASE" id="415768">
    <property type="entry name" value="M.Csp917ORF6995P"/>
</dbReference>
<dbReference type="Gene3D" id="3.90.1530.10">
    <property type="entry name" value="Conserved hypothetical protein from pyrococcus furiosus pfu- 392566-001, ParB domain"/>
    <property type="match status" value="1"/>
</dbReference>
<name>A0A7H0JWN5_9CORY</name>
<dbReference type="PANTHER" id="PTHR33375">
    <property type="entry name" value="CHROMOSOME-PARTITIONING PROTEIN PARB-RELATED"/>
    <property type="match status" value="1"/>
</dbReference>
<dbReference type="InterPro" id="IPR002295">
    <property type="entry name" value="N4/N6-MTase_EcoPI_Mod-like"/>
</dbReference>
<feature type="domain" description="ParB-like N-terminal" evidence="5">
    <location>
        <begin position="9"/>
        <end position="97"/>
    </location>
</feature>
<gene>
    <name evidence="6" type="ORF">H7348_02205</name>
    <name evidence="7" type="ORF">IAU68_06995</name>
</gene>
<dbReference type="InterPro" id="IPR015840">
    <property type="entry name" value="DNA_MeTrfase_ParB"/>
</dbReference>
<dbReference type="EMBL" id="CP061032">
    <property type="protein sequence ID" value="QNP89451.1"/>
    <property type="molecule type" value="Genomic_DNA"/>
</dbReference>
<evidence type="ECO:0000313" key="6">
    <source>
        <dbReference type="EMBL" id="MBC3178135.1"/>
    </source>
</evidence>
<dbReference type="Gene3D" id="3.40.50.150">
    <property type="entry name" value="Vaccinia Virus protein VP39"/>
    <property type="match status" value="1"/>
</dbReference>
<evidence type="ECO:0000313" key="7">
    <source>
        <dbReference type="EMBL" id="QNP89451.1"/>
    </source>
</evidence>
<dbReference type="InterPro" id="IPR002941">
    <property type="entry name" value="DNA_methylase_N4/N6"/>
</dbReference>
<dbReference type="InterPro" id="IPR050336">
    <property type="entry name" value="Chromosome_partition/occlusion"/>
</dbReference>
<dbReference type="PANTHER" id="PTHR33375:SF1">
    <property type="entry name" value="CHROMOSOME-PARTITIONING PROTEIN PARB-RELATED"/>
    <property type="match status" value="1"/>
</dbReference>
<dbReference type="AlphaFoldDB" id="A0A7H0JWN5"/>